<feature type="coiled-coil region" evidence="1">
    <location>
        <begin position="217"/>
        <end position="244"/>
    </location>
</feature>
<evidence type="ECO:0000313" key="3">
    <source>
        <dbReference type="Proteomes" id="UP000275395"/>
    </source>
</evidence>
<organism evidence="2 3">
    <name type="scientific">Mycetocola reblochoni</name>
    <dbReference type="NCBI Taxonomy" id="331618"/>
    <lineage>
        <taxon>Bacteria</taxon>
        <taxon>Bacillati</taxon>
        <taxon>Actinomycetota</taxon>
        <taxon>Actinomycetes</taxon>
        <taxon>Micrococcales</taxon>
        <taxon>Microbacteriaceae</taxon>
        <taxon>Mycetocola</taxon>
    </lineage>
</organism>
<evidence type="ECO:0000256" key="1">
    <source>
        <dbReference type="SAM" id="Coils"/>
    </source>
</evidence>
<comment type="caution">
    <text evidence="2">The sequence shown here is derived from an EMBL/GenBank/DDBJ whole genome shotgun (WGS) entry which is preliminary data.</text>
</comment>
<dbReference type="Proteomes" id="UP000275395">
    <property type="component" value="Unassembled WGS sequence"/>
</dbReference>
<evidence type="ECO:0000313" key="2">
    <source>
        <dbReference type="EMBL" id="RLP70856.1"/>
    </source>
</evidence>
<gene>
    <name evidence="2" type="ORF">D9V30_00005</name>
</gene>
<keyword evidence="1" id="KW-0175">Coiled coil</keyword>
<accession>A0A3L6ZSC9</accession>
<dbReference type="AlphaFoldDB" id="A0A3L6ZSC9"/>
<name>A0A3L6ZSC9_9MICO</name>
<dbReference type="EMBL" id="RCUW01000001">
    <property type="protein sequence ID" value="RLP70856.1"/>
    <property type="molecule type" value="Genomic_DNA"/>
</dbReference>
<reference evidence="2 3" key="1">
    <citation type="submission" date="2018-10" db="EMBL/GenBank/DDBJ databases">
        <authorList>
            <person name="Li J."/>
        </authorList>
    </citation>
    <scope>NUCLEOTIDE SEQUENCE [LARGE SCALE GENOMIC DNA]</scope>
    <source>
        <strain evidence="2 3">JCM 30549</strain>
    </source>
</reference>
<proteinExistence type="predicted"/>
<sequence length="312" mass="32101">MTEEITHGKVVGRVLRASNTTPEVEPDPTYAAIPSARVEFKAQLPTPWFKALMSSDPTSVFLQTFWAETDDDGYIVDAAGNHGIMLPASVDPSLGYSEWVWRATIKTAVAATVAVDFVLPAFTAEGDEVDVTTVARVPADPGRELGAWDALYLRARNQVARVQAAGSAAVADIEDAAGGVEQRAVAAATAAAADYTVQSGQARDEARSAASDAAAVVDTVTAQAQHATAEASRAKAEADRAQGAADSIDVTLSTEATAGTVPVRGAGGVLPGIGAPVSGTDAATKQYVDSVVPADHAWQALVLNPGLGLLHV</sequence>
<protein>
    <submittedName>
        <fullName evidence="2">Uncharacterized protein</fullName>
    </submittedName>
</protein>